<gene>
    <name evidence="1" type="ORF">DWZ29_03415</name>
</gene>
<comment type="caution">
    <text evidence="1">The sequence shown here is derived from an EMBL/GenBank/DDBJ whole genome shotgun (WGS) entry which is preliminary data.</text>
</comment>
<dbReference type="EMBL" id="QRQO01000006">
    <property type="protein sequence ID" value="RHN16166.1"/>
    <property type="molecule type" value="Genomic_DNA"/>
</dbReference>
<sequence length="65" mass="7853">MKERKIIIEDIFTKKDKEFNKTMVHNARKLNDTIDNFTGEETYMDKYGFINDIIEKFSKKWGICE</sequence>
<evidence type="ECO:0000313" key="1">
    <source>
        <dbReference type="EMBL" id="RHN16166.1"/>
    </source>
</evidence>
<proteinExistence type="predicted"/>
<organism evidence="1 2">
    <name type="scientific">Anaerobutyricum hallii</name>
    <dbReference type="NCBI Taxonomy" id="39488"/>
    <lineage>
        <taxon>Bacteria</taxon>
        <taxon>Bacillati</taxon>
        <taxon>Bacillota</taxon>
        <taxon>Clostridia</taxon>
        <taxon>Lachnospirales</taxon>
        <taxon>Lachnospiraceae</taxon>
        <taxon>Anaerobutyricum</taxon>
    </lineage>
</organism>
<name>A0A415UDG0_9FIRM</name>
<accession>A0A415UDG0</accession>
<reference evidence="1 2" key="1">
    <citation type="submission" date="2018-08" db="EMBL/GenBank/DDBJ databases">
        <title>A genome reference for cultivated species of the human gut microbiota.</title>
        <authorList>
            <person name="Zou Y."/>
            <person name="Xue W."/>
            <person name="Luo G."/>
        </authorList>
    </citation>
    <scope>NUCLEOTIDE SEQUENCE [LARGE SCALE GENOMIC DNA]</scope>
    <source>
        <strain evidence="1 2">AF31-17AC</strain>
    </source>
</reference>
<evidence type="ECO:0000313" key="2">
    <source>
        <dbReference type="Proteomes" id="UP000283700"/>
    </source>
</evidence>
<protein>
    <submittedName>
        <fullName evidence="1">Uncharacterized protein</fullName>
    </submittedName>
</protein>
<dbReference type="Proteomes" id="UP000283700">
    <property type="component" value="Unassembled WGS sequence"/>
</dbReference>
<dbReference type="AlphaFoldDB" id="A0A415UDG0"/>
<dbReference type="RefSeq" id="WP_118485677.1">
    <property type="nucleotide sequence ID" value="NZ_JBKUJP010000104.1"/>
</dbReference>